<evidence type="ECO:0008006" key="4">
    <source>
        <dbReference type="Google" id="ProtNLM"/>
    </source>
</evidence>
<dbReference type="EMBL" id="QWEA01000491">
    <property type="protein sequence ID" value="RIJ23210.1"/>
    <property type="molecule type" value="Genomic_DNA"/>
</dbReference>
<feature type="chain" id="PRO_5017343431" description="Secreted protein" evidence="1">
    <location>
        <begin position="36"/>
        <end position="189"/>
    </location>
</feature>
<name>A0A399QWG2_9MICO</name>
<evidence type="ECO:0000313" key="3">
    <source>
        <dbReference type="Proteomes" id="UP000266634"/>
    </source>
</evidence>
<feature type="signal peptide" evidence="1">
    <location>
        <begin position="1"/>
        <end position="35"/>
    </location>
</feature>
<reference evidence="2 3" key="1">
    <citation type="submission" date="2018-08" db="EMBL/GenBank/DDBJ databases">
        <title>Genome Sequence of Clavibacter michiganensis Subspecies type strains, and the Atypical Peach-Colored Strains Isolated from Tomato.</title>
        <authorList>
            <person name="Osdaghi E."/>
            <person name="Portier P."/>
            <person name="Briand M."/>
            <person name="Jacques M.-A."/>
        </authorList>
    </citation>
    <scope>NUCLEOTIDE SEQUENCE [LARGE SCALE GENOMIC DNA]</scope>
    <source>
        <strain evidence="2 3">CFBP 6488</strain>
    </source>
</reference>
<comment type="caution">
    <text evidence="2">The sequence shown here is derived from an EMBL/GenBank/DDBJ whole genome shotgun (WGS) entry which is preliminary data.</text>
</comment>
<organism evidence="2 3">
    <name type="scientific">Clavibacter michiganensis subsp. insidiosus</name>
    <dbReference type="NCBI Taxonomy" id="33014"/>
    <lineage>
        <taxon>Bacteria</taxon>
        <taxon>Bacillati</taxon>
        <taxon>Actinomycetota</taxon>
        <taxon>Actinomycetes</taxon>
        <taxon>Micrococcales</taxon>
        <taxon>Microbacteriaceae</taxon>
        <taxon>Clavibacter</taxon>
    </lineage>
</organism>
<protein>
    <recommendedName>
        <fullName evidence="4">Secreted protein</fullName>
    </recommendedName>
</protein>
<accession>A0A399QWG2</accession>
<evidence type="ECO:0000256" key="1">
    <source>
        <dbReference type="SAM" id="SignalP"/>
    </source>
</evidence>
<keyword evidence="1" id="KW-0732">Signal</keyword>
<dbReference type="AlphaFoldDB" id="A0A399QWG2"/>
<evidence type="ECO:0000313" key="2">
    <source>
        <dbReference type="EMBL" id="RIJ23210.1"/>
    </source>
</evidence>
<sequence>MSTVPVRRARHALAVLGALCLIAVAPLTVAPAANAADTTTASVTTVSAAPAPPLEASAINLGPYQNSYSGLRVCGWYNSNSRSQKEDPEWIGSGLAVVVRKDGGSTCDAKLDYMRKYYGSAFAGSTAVHSYRMITCEDFARLTNYETDPKKQVSPCDEMMSSVNGIYRIFSFWDAVHPQARTSVQFWHW</sequence>
<gene>
    <name evidence="2" type="ORF">DZF93_11525</name>
</gene>
<proteinExistence type="predicted"/>
<dbReference type="Proteomes" id="UP000266634">
    <property type="component" value="Unassembled WGS sequence"/>
</dbReference>